<reference evidence="1" key="1">
    <citation type="submission" date="2018-05" db="EMBL/GenBank/DDBJ databases">
        <authorList>
            <person name="Lanie J.A."/>
            <person name="Ng W.-L."/>
            <person name="Kazmierczak K.M."/>
            <person name="Andrzejewski T.M."/>
            <person name="Davidsen T.M."/>
            <person name="Wayne K.J."/>
            <person name="Tettelin H."/>
            <person name="Glass J.I."/>
            <person name="Rusch D."/>
            <person name="Podicherti R."/>
            <person name="Tsui H.-C.T."/>
            <person name="Winkler M.E."/>
        </authorList>
    </citation>
    <scope>NUCLEOTIDE SEQUENCE</scope>
</reference>
<evidence type="ECO:0008006" key="2">
    <source>
        <dbReference type="Google" id="ProtNLM"/>
    </source>
</evidence>
<sequence length="78" mass="9167">MKKVLVVTYYWPPSGGPGVQRVLKFCKYLPEYGWEPVILTVKDGEYPTMDDTLLHESKYIEAHLSHAFSFYSIFNWFT</sequence>
<name>A0A382AYF6_9ZZZZ</name>
<protein>
    <recommendedName>
        <fullName evidence="2">Glycosyltransferase subfamily 4-like N-terminal domain-containing protein</fullName>
    </recommendedName>
</protein>
<dbReference type="AlphaFoldDB" id="A0A382AYF6"/>
<organism evidence="1">
    <name type="scientific">marine metagenome</name>
    <dbReference type="NCBI Taxonomy" id="408172"/>
    <lineage>
        <taxon>unclassified sequences</taxon>
        <taxon>metagenomes</taxon>
        <taxon>ecological metagenomes</taxon>
    </lineage>
</organism>
<proteinExistence type="predicted"/>
<dbReference type="EMBL" id="UINC01027363">
    <property type="protein sequence ID" value="SVB06478.1"/>
    <property type="molecule type" value="Genomic_DNA"/>
</dbReference>
<accession>A0A382AYF6</accession>
<feature type="non-terminal residue" evidence="1">
    <location>
        <position position="78"/>
    </location>
</feature>
<gene>
    <name evidence="1" type="ORF">METZ01_LOCUS159332</name>
</gene>
<evidence type="ECO:0000313" key="1">
    <source>
        <dbReference type="EMBL" id="SVB06478.1"/>
    </source>
</evidence>